<dbReference type="Proteomes" id="UP000740883">
    <property type="component" value="Unassembled WGS sequence"/>
</dbReference>
<evidence type="ECO:0000256" key="1">
    <source>
        <dbReference type="SAM" id="MobiDB-lite"/>
    </source>
</evidence>
<dbReference type="AlphaFoldDB" id="A0A9P6H0S2"/>
<reference evidence="2 3" key="1">
    <citation type="journal article" date="2020" name="Genome Biol. Evol.">
        <title>Comparative genomics of strictly vertically transmitted, feminizing microsporidia endosymbionts of amphipod crustaceans.</title>
        <authorList>
            <person name="Cormier A."/>
            <person name="Chebbi M.A."/>
            <person name="Giraud I."/>
            <person name="Wattier R."/>
            <person name="Teixeira M."/>
            <person name="Gilbert C."/>
            <person name="Rigaud T."/>
            <person name="Cordaux R."/>
        </authorList>
    </citation>
    <scope>NUCLEOTIDE SEQUENCE [LARGE SCALE GENOMIC DNA]</scope>
    <source>
        <strain evidence="2 3">Ou3-Ou53</strain>
    </source>
</reference>
<comment type="caution">
    <text evidence="2">The sequence shown here is derived from an EMBL/GenBank/DDBJ whole genome shotgun (WGS) entry which is preliminary data.</text>
</comment>
<feature type="compositionally biased region" description="Basic and acidic residues" evidence="1">
    <location>
        <begin position="129"/>
        <end position="152"/>
    </location>
</feature>
<evidence type="ECO:0000313" key="3">
    <source>
        <dbReference type="Proteomes" id="UP000740883"/>
    </source>
</evidence>
<sequence>MWCSILTNEGTEKIDTNNIELNTTAYGVKRKTSKDTLTDNVDFTIKRQKKVGENEILKFNLNEKLKTEIILNFENKNAPILSPSHLKSKSVKYSELENSKKVNLLEAQNSFTESSLNEETGNFSQLGSKNEEQRNALTKNKEEKQISKELSEKNQTIETPDNIFLDIFKKSPNVDFTLHSTCSLPQKELFFILYSRLIDLRDKLKNENAICGFEFSEVILELCKLKITPNLYRLRKIVKSFNGKTLFREIEWNKKEIICLIDGILNNIPKADTDITVFD</sequence>
<feature type="region of interest" description="Disordered" evidence="1">
    <location>
        <begin position="113"/>
        <end position="152"/>
    </location>
</feature>
<proteinExistence type="predicted"/>
<gene>
    <name evidence="2" type="ORF">NGRA_0194</name>
</gene>
<organism evidence="2 3">
    <name type="scientific">Nosema granulosis</name>
    <dbReference type="NCBI Taxonomy" id="83296"/>
    <lineage>
        <taxon>Eukaryota</taxon>
        <taxon>Fungi</taxon>
        <taxon>Fungi incertae sedis</taxon>
        <taxon>Microsporidia</taxon>
        <taxon>Nosematidae</taxon>
        <taxon>Nosema</taxon>
    </lineage>
</organism>
<protein>
    <submittedName>
        <fullName evidence="2">Uncharacterized protein</fullName>
    </submittedName>
</protein>
<name>A0A9P6H0S2_9MICR</name>
<keyword evidence="3" id="KW-1185">Reference proteome</keyword>
<accession>A0A9P6H0S2</accession>
<evidence type="ECO:0000313" key="2">
    <source>
        <dbReference type="EMBL" id="KAF9764871.1"/>
    </source>
</evidence>
<feature type="compositionally biased region" description="Polar residues" evidence="1">
    <location>
        <begin position="113"/>
        <end position="128"/>
    </location>
</feature>
<dbReference type="EMBL" id="SBJO01000006">
    <property type="protein sequence ID" value="KAF9764871.1"/>
    <property type="molecule type" value="Genomic_DNA"/>
</dbReference>